<evidence type="ECO:0000256" key="2">
    <source>
        <dbReference type="ARBA" id="ARBA00022771"/>
    </source>
</evidence>
<accession>A0A0C3SAX2</accession>
<gene>
    <name evidence="7" type="ORF">PHLGIDRAFT_13210</name>
</gene>
<evidence type="ECO:0000313" key="8">
    <source>
        <dbReference type="Proteomes" id="UP000053257"/>
    </source>
</evidence>
<dbReference type="PANTHER" id="PTHR23327">
    <property type="entry name" value="RING FINGER PROTEIN 127"/>
    <property type="match status" value="1"/>
</dbReference>
<dbReference type="InterPro" id="IPR027370">
    <property type="entry name" value="Znf-RING_euk"/>
</dbReference>
<dbReference type="SMART" id="SM00184">
    <property type="entry name" value="RING"/>
    <property type="match status" value="1"/>
</dbReference>
<dbReference type="Pfam" id="PF13445">
    <property type="entry name" value="zf-RING_UBOX"/>
    <property type="match status" value="1"/>
</dbReference>
<keyword evidence="2 4" id="KW-0863">Zinc-finger</keyword>
<proteinExistence type="predicted"/>
<dbReference type="OrthoDB" id="6105938at2759"/>
<dbReference type="InterPro" id="IPR013083">
    <property type="entry name" value="Znf_RING/FYVE/PHD"/>
</dbReference>
<dbReference type="SUPFAM" id="SSF57850">
    <property type="entry name" value="RING/U-box"/>
    <property type="match status" value="1"/>
</dbReference>
<dbReference type="HOGENOM" id="CLU_885982_0_0_1"/>
<protein>
    <recommendedName>
        <fullName evidence="6">RING-type domain-containing protein</fullName>
    </recommendedName>
</protein>
<evidence type="ECO:0000313" key="7">
    <source>
        <dbReference type="EMBL" id="KIP07415.1"/>
    </source>
</evidence>
<dbReference type="InterPro" id="IPR001841">
    <property type="entry name" value="Znf_RING"/>
</dbReference>
<keyword evidence="1" id="KW-0479">Metal-binding</keyword>
<dbReference type="Proteomes" id="UP000053257">
    <property type="component" value="Unassembled WGS sequence"/>
</dbReference>
<evidence type="ECO:0000256" key="1">
    <source>
        <dbReference type="ARBA" id="ARBA00022723"/>
    </source>
</evidence>
<dbReference type="GO" id="GO:0008270">
    <property type="term" value="F:zinc ion binding"/>
    <property type="evidence" value="ECO:0007669"/>
    <property type="project" value="UniProtKB-KW"/>
</dbReference>
<dbReference type="STRING" id="745531.A0A0C3SAX2"/>
<feature type="compositionally biased region" description="Low complexity" evidence="5">
    <location>
        <begin position="40"/>
        <end position="56"/>
    </location>
</feature>
<dbReference type="Gene3D" id="3.30.40.10">
    <property type="entry name" value="Zinc/RING finger domain, C3HC4 (zinc finger)"/>
    <property type="match status" value="1"/>
</dbReference>
<organism evidence="7 8">
    <name type="scientific">Phlebiopsis gigantea (strain 11061_1 CR5-6)</name>
    <name type="common">White-rot fungus</name>
    <name type="synonym">Peniophora gigantea</name>
    <dbReference type="NCBI Taxonomy" id="745531"/>
    <lineage>
        <taxon>Eukaryota</taxon>
        <taxon>Fungi</taxon>
        <taxon>Dikarya</taxon>
        <taxon>Basidiomycota</taxon>
        <taxon>Agaricomycotina</taxon>
        <taxon>Agaricomycetes</taxon>
        <taxon>Polyporales</taxon>
        <taxon>Phanerochaetaceae</taxon>
        <taxon>Phlebiopsis</taxon>
    </lineage>
</organism>
<feature type="domain" description="RING-type" evidence="6">
    <location>
        <begin position="162"/>
        <end position="213"/>
    </location>
</feature>
<dbReference type="PROSITE" id="PS00518">
    <property type="entry name" value="ZF_RING_1"/>
    <property type="match status" value="1"/>
</dbReference>
<sequence>MSGATPAEPTRRSRRLTSSFIATQRESSEVRRSGRRIRTPAPFDQSPAAAASSSKPQARRTRRPAPSPDNKSERRPTLKRKRVDDDEGVDALKKQVTSLQTEKDELQRLYSALGKLHETCHSRKADLDEREHALRTWEEIRSLSVEERVKQILKKVENTFTCPLCVDIMACPYTLTVNTSCGHTFCASCIIQFTHLELNNTTKTLRFDCPVCRKGLAWSVSQPRPCLWVPNRLAREVITGYLDEVAAILAELPPAPSNPGIDAKGKRKLHKHEPPTKETVFDWRAGGSLRLDWDKRDREGSTKIITMLQVAGKQ</sequence>
<evidence type="ECO:0000256" key="5">
    <source>
        <dbReference type="SAM" id="MobiDB-lite"/>
    </source>
</evidence>
<keyword evidence="8" id="KW-1185">Reference proteome</keyword>
<feature type="region of interest" description="Disordered" evidence="5">
    <location>
        <begin position="1"/>
        <end position="89"/>
    </location>
</feature>
<name>A0A0C3SAX2_PHLG1</name>
<dbReference type="AlphaFoldDB" id="A0A0C3SAX2"/>
<reference evidence="7 8" key="1">
    <citation type="journal article" date="2014" name="PLoS Genet.">
        <title>Analysis of the Phlebiopsis gigantea genome, transcriptome and secretome provides insight into its pioneer colonization strategies of wood.</title>
        <authorList>
            <person name="Hori C."/>
            <person name="Ishida T."/>
            <person name="Igarashi K."/>
            <person name="Samejima M."/>
            <person name="Suzuki H."/>
            <person name="Master E."/>
            <person name="Ferreira P."/>
            <person name="Ruiz-Duenas F.J."/>
            <person name="Held B."/>
            <person name="Canessa P."/>
            <person name="Larrondo L.F."/>
            <person name="Schmoll M."/>
            <person name="Druzhinina I.S."/>
            <person name="Kubicek C.P."/>
            <person name="Gaskell J.A."/>
            <person name="Kersten P."/>
            <person name="St John F."/>
            <person name="Glasner J."/>
            <person name="Sabat G."/>
            <person name="Splinter BonDurant S."/>
            <person name="Syed K."/>
            <person name="Yadav J."/>
            <person name="Mgbeahuruike A.C."/>
            <person name="Kovalchuk A."/>
            <person name="Asiegbu F.O."/>
            <person name="Lackner G."/>
            <person name="Hoffmeister D."/>
            <person name="Rencoret J."/>
            <person name="Gutierrez A."/>
            <person name="Sun H."/>
            <person name="Lindquist E."/>
            <person name="Barry K."/>
            <person name="Riley R."/>
            <person name="Grigoriev I.V."/>
            <person name="Henrissat B."/>
            <person name="Kues U."/>
            <person name="Berka R.M."/>
            <person name="Martinez A.T."/>
            <person name="Covert S.F."/>
            <person name="Blanchette R.A."/>
            <person name="Cullen D."/>
        </authorList>
    </citation>
    <scope>NUCLEOTIDE SEQUENCE [LARGE SCALE GENOMIC DNA]</scope>
    <source>
        <strain evidence="7 8">11061_1 CR5-6</strain>
    </source>
</reference>
<dbReference type="InterPro" id="IPR017907">
    <property type="entry name" value="Znf_RING_CS"/>
</dbReference>
<evidence type="ECO:0000259" key="6">
    <source>
        <dbReference type="PROSITE" id="PS50089"/>
    </source>
</evidence>
<keyword evidence="3" id="KW-0862">Zinc</keyword>
<dbReference type="PROSITE" id="PS50089">
    <property type="entry name" value="ZF_RING_2"/>
    <property type="match status" value="1"/>
</dbReference>
<evidence type="ECO:0000256" key="4">
    <source>
        <dbReference type="PROSITE-ProRule" id="PRU00175"/>
    </source>
</evidence>
<evidence type="ECO:0000256" key="3">
    <source>
        <dbReference type="ARBA" id="ARBA00022833"/>
    </source>
</evidence>
<dbReference type="EMBL" id="KN840497">
    <property type="protein sequence ID" value="KIP07415.1"/>
    <property type="molecule type" value="Genomic_DNA"/>
</dbReference>